<evidence type="ECO:0000313" key="3">
    <source>
        <dbReference type="EnsemblMetazoa" id="CPIJ006577-PA"/>
    </source>
</evidence>
<accession>B0WH60</accession>
<feature type="compositionally biased region" description="Polar residues" evidence="1">
    <location>
        <begin position="255"/>
        <end position="265"/>
    </location>
</feature>
<dbReference type="Proteomes" id="UP000002320">
    <property type="component" value="Unassembled WGS sequence"/>
</dbReference>
<keyword evidence="4" id="KW-1185">Reference proteome</keyword>
<dbReference type="AlphaFoldDB" id="B0WH60"/>
<evidence type="ECO:0000256" key="1">
    <source>
        <dbReference type="SAM" id="MobiDB-lite"/>
    </source>
</evidence>
<dbReference type="VEuPathDB" id="VectorBase:CPIJ006577"/>
<dbReference type="VEuPathDB" id="VectorBase:CQUJHB011894"/>
<proteinExistence type="predicted"/>
<evidence type="ECO:0000313" key="2">
    <source>
        <dbReference type="EMBL" id="EDS27567.1"/>
    </source>
</evidence>
<reference evidence="2" key="1">
    <citation type="submission" date="2007-03" db="EMBL/GenBank/DDBJ databases">
        <title>Annotation of Culex pipiens quinquefasciatus.</title>
        <authorList>
            <consortium name="The Broad Institute Genome Sequencing Platform"/>
            <person name="Atkinson P.W."/>
            <person name="Hemingway J."/>
            <person name="Christensen B.M."/>
            <person name="Higgs S."/>
            <person name="Kodira C."/>
            <person name="Hannick L."/>
            <person name="Megy K."/>
            <person name="O'Leary S."/>
            <person name="Pearson M."/>
            <person name="Haas B.J."/>
            <person name="Mauceli E."/>
            <person name="Wortman J.R."/>
            <person name="Lee N.H."/>
            <person name="Guigo R."/>
            <person name="Stanke M."/>
            <person name="Alvarado L."/>
            <person name="Amedeo P."/>
            <person name="Antoine C.H."/>
            <person name="Arensburger P."/>
            <person name="Bidwell S.L."/>
            <person name="Crawford M."/>
            <person name="Camaro F."/>
            <person name="Devon K."/>
            <person name="Engels R."/>
            <person name="Hammond M."/>
            <person name="Howarth C."/>
            <person name="Koehrsen M."/>
            <person name="Lawson D."/>
            <person name="Montgomery P."/>
            <person name="Nene V."/>
            <person name="Nusbaum C."/>
            <person name="Puiu D."/>
            <person name="Romero-Severson J."/>
            <person name="Severson D.W."/>
            <person name="Shumway M."/>
            <person name="Sisk P."/>
            <person name="Stolte C."/>
            <person name="Zeng Q."/>
            <person name="Eisenstadt E."/>
            <person name="Fraser-Liggett C."/>
            <person name="Strausberg R."/>
            <person name="Galagan J."/>
            <person name="Birren B."/>
            <person name="Collins F.H."/>
        </authorList>
    </citation>
    <scope>NUCLEOTIDE SEQUENCE [LARGE SCALE GENOMIC DNA]</scope>
    <source>
        <strain evidence="2">JHB</strain>
    </source>
</reference>
<evidence type="ECO:0000313" key="4">
    <source>
        <dbReference type="Proteomes" id="UP000002320"/>
    </source>
</evidence>
<feature type="region of interest" description="Disordered" evidence="1">
    <location>
        <begin position="255"/>
        <end position="291"/>
    </location>
</feature>
<dbReference type="HOGENOM" id="CLU_074661_0_0_1"/>
<dbReference type="EnsemblMetazoa" id="CPIJ006577-RA">
    <property type="protein sequence ID" value="CPIJ006577-PA"/>
    <property type="gene ID" value="CPIJ006577"/>
</dbReference>
<dbReference type="KEGG" id="cqu:CpipJ_CPIJ006577"/>
<gene>
    <name evidence="3" type="primary">6038250</name>
    <name evidence="2" type="ORF">CpipJ_CPIJ006577</name>
</gene>
<name>B0WH60_CULQU</name>
<reference evidence="3" key="2">
    <citation type="submission" date="2021-02" db="UniProtKB">
        <authorList>
            <consortium name="EnsemblMetazoa"/>
        </authorList>
    </citation>
    <scope>IDENTIFICATION</scope>
    <source>
        <strain evidence="3">JHB</strain>
    </source>
</reference>
<dbReference type="InParanoid" id="B0WH60"/>
<sequence>MAGPANPGLTEPKNMLQGSWRRHSDFQFENQWKTVHNYGTRLIRRWRKDRVEVVGHLQAAYDTDGKTVFESFIANLAGDKKKKLKIANLEEVDGFFGMPNGAEQVVIEEMMAKKQRRNRMTENKPNEYPRTVLLASGGNVRLGHPPWRFRPGVRTTFGRGKLDHLRRLKPGDAKSTSVSRPVRAAECLHRALILEFLLFLADTNSFAGASNGDPLLNLDHREDSINTPTLLHHNHRKDRALNALNQLGSIQRKINGSSSAFSKGGNSKLDVPKHWSRALVPPRGASVPQPP</sequence>
<dbReference type="OrthoDB" id="10257301at2759"/>
<dbReference type="EMBL" id="DS231933">
    <property type="protein sequence ID" value="EDS27567.1"/>
    <property type="molecule type" value="Genomic_DNA"/>
</dbReference>
<dbReference type="STRING" id="7176.B0WH60"/>
<protein>
    <submittedName>
        <fullName evidence="2 3">Pre-mRNA splicing factor prp17</fullName>
    </submittedName>
</protein>
<dbReference type="eggNOG" id="KOG0282">
    <property type="taxonomic scope" value="Eukaryota"/>
</dbReference>
<organism>
    <name type="scientific">Culex quinquefasciatus</name>
    <name type="common">Southern house mosquito</name>
    <name type="synonym">Culex pungens</name>
    <dbReference type="NCBI Taxonomy" id="7176"/>
    <lineage>
        <taxon>Eukaryota</taxon>
        <taxon>Metazoa</taxon>
        <taxon>Ecdysozoa</taxon>
        <taxon>Arthropoda</taxon>
        <taxon>Hexapoda</taxon>
        <taxon>Insecta</taxon>
        <taxon>Pterygota</taxon>
        <taxon>Neoptera</taxon>
        <taxon>Endopterygota</taxon>
        <taxon>Diptera</taxon>
        <taxon>Nematocera</taxon>
        <taxon>Culicoidea</taxon>
        <taxon>Culicidae</taxon>
        <taxon>Culicinae</taxon>
        <taxon>Culicini</taxon>
        <taxon>Culex</taxon>
        <taxon>Culex</taxon>
    </lineage>
</organism>